<keyword evidence="5" id="KW-1185">Reference proteome</keyword>
<reference evidence="5" key="1">
    <citation type="submission" date="2016-06" db="EMBL/GenBank/DDBJ databases">
        <authorList>
            <person name="Varghese N."/>
            <person name="Submissions Spin"/>
        </authorList>
    </citation>
    <scope>NUCLEOTIDE SEQUENCE [LARGE SCALE GENOMIC DNA]</scope>
    <source>
        <strain evidence="5">DSM 45794</strain>
    </source>
</reference>
<gene>
    <name evidence="4" type="ORF">GA0070622_6141</name>
</gene>
<keyword evidence="2 4" id="KW-0808">Transferase</keyword>
<dbReference type="EMBL" id="FLRH01000004">
    <property type="protein sequence ID" value="SBT69023.1"/>
    <property type="molecule type" value="Genomic_DNA"/>
</dbReference>
<dbReference type="Pfam" id="PF20706">
    <property type="entry name" value="GT4-conflict"/>
    <property type="match status" value="1"/>
</dbReference>
<feature type="region of interest" description="Disordered" evidence="3">
    <location>
        <begin position="407"/>
        <end position="438"/>
    </location>
</feature>
<evidence type="ECO:0000256" key="3">
    <source>
        <dbReference type="SAM" id="MobiDB-lite"/>
    </source>
</evidence>
<organism evidence="4 5">
    <name type="scientific">Micromonospora sediminicola</name>
    <dbReference type="NCBI Taxonomy" id="946078"/>
    <lineage>
        <taxon>Bacteria</taxon>
        <taxon>Bacillati</taxon>
        <taxon>Actinomycetota</taxon>
        <taxon>Actinomycetes</taxon>
        <taxon>Micromonosporales</taxon>
        <taxon>Micromonosporaceae</taxon>
        <taxon>Micromonospora</taxon>
    </lineage>
</organism>
<accession>A0A1A9BIK7</accession>
<sequence>MTVPLPPARAEAQARPLNVLTLCDKWIGGGPIAVNREISVALAELGHRVTTRVSVPSPSHPLVDVQVLDPVPGVSDTRAQLLRADGLPADVDVIMGHGRFSGGAASYLRDNFYPHAKVVHFVHVTADEMDRGRGEPLESNQHTETERALVSRADLVVGVGPLLTAEGRRLARMCEKPPPVVEMTPGVVLETPPRYDPEQTRLNLLVFTRTDDRLKGADIAAAAVGELHNRGLDVRLTMLGAHKSDVAEQERVLSDIAGFPVRVRGYTSDPGVMAAELRGADLVIHAARHEDFGLAPLEAAGYGVPVLVGNHTGVGMFLGDPNRVPAALGAPSVVNTRGRSEATLPTVWADHAEAVLKDLPETRRRATELREHLGQNHTWRHAAEGVAEHIRALAPSTRGTTAATAALQAAHQQTRPPAVPPRRPQAWQEGLRPPGRGR</sequence>
<dbReference type="RefSeq" id="WP_091582937.1">
    <property type="nucleotide sequence ID" value="NZ_FLRH01000004.1"/>
</dbReference>
<name>A0A1A9BIK7_9ACTN</name>
<feature type="compositionally biased region" description="Low complexity" evidence="3">
    <location>
        <begin position="407"/>
        <end position="416"/>
    </location>
</feature>
<evidence type="ECO:0000256" key="2">
    <source>
        <dbReference type="ARBA" id="ARBA00022679"/>
    </source>
</evidence>
<dbReference type="GO" id="GO:0016757">
    <property type="term" value="F:glycosyltransferase activity"/>
    <property type="evidence" value="ECO:0007669"/>
    <property type="project" value="UniProtKB-KW"/>
</dbReference>
<dbReference type="STRING" id="946078.GA0070622_6141"/>
<dbReference type="Gene3D" id="3.40.50.2000">
    <property type="entry name" value="Glycogen Phosphorylase B"/>
    <property type="match status" value="2"/>
</dbReference>
<dbReference type="PANTHER" id="PTHR12526">
    <property type="entry name" value="GLYCOSYLTRANSFERASE"/>
    <property type="match status" value="1"/>
</dbReference>
<dbReference type="SUPFAM" id="SSF53756">
    <property type="entry name" value="UDP-Glycosyltransferase/glycogen phosphorylase"/>
    <property type="match status" value="1"/>
</dbReference>
<dbReference type="AlphaFoldDB" id="A0A1A9BIK7"/>
<dbReference type="CDD" id="cd03801">
    <property type="entry name" value="GT4_PimA-like"/>
    <property type="match status" value="1"/>
</dbReference>
<evidence type="ECO:0000313" key="4">
    <source>
        <dbReference type="EMBL" id="SBT69023.1"/>
    </source>
</evidence>
<evidence type="ECO:0000313" key="5">
    <source>
        <dbReference type="Proteomes" id="UP000199558"/>
    </source>
</evidence>
<dbReference type="PANTHER" id="PTHR12526:SF510">
    <property type="entry name" value="D-INOSITOL 3-PHOSPHATE GLYCOSYLTRANSFERASE"/>
    <property type="match status" value="1"/>
</dbReference>
<protein>
    <submittedName>
        <fullName evidence="4">Glycosyltransferase involved in cell wall bisynthesis</fullName>
    </submittedName>
</protein>
<dbReference type="OrthoDB" id="218695at2"/>
<dbReference type="Proteomes" id="UP000199558">
    <property type="component" value="Unassembled WGS sequence"/>
</dbReference>
<keyword evidence="1" id="KW-0328">Glycosyltransferase</keyword>
<proteinExistence type="predicted"/>
<evidence type="ECO:0000256" key="1">
    <source>
        <dbReference type="ARBA" id="ARBA00022676"/>
    </source>
</evidence>